<dbReference type="InterPro" id="IPR020904">
    <property type="entry name" value="Sc_DH/Rdtase_CS"/>
</dbReference>
<keyword evidence="4" id="KW-0472">Membrane</keyword>
<proteinExistence type="inferred from homology"/>
<keyword evidence="6" id="KW-1185">Reference proteome</keyword>
<dbReference type="GO" id="GO:0016616">
    <property type="term" value="F:oxidoreductase activity, acting on the CH-OH group of donors, NAD or NADP as acceptor"/>
    <property type="evidence" value="ECO:0007669"/>
    <property type="project" value="UniProtKB-ARBA"/>
</dbReference>
<organism evidence="5 6">
    <name type="scientific">Glossina pallidipes</name>
    <name type="common">Tsetse fly</name>
    <dbReference type="NCBI Taxonomy" id="7398"/>
    <lineage>
        <taxon>Eukaryota</taxon>
        <taxon>Metazoa</taxon>
        <taxon>Ecdysozoa</taxon>
        <taxon>Arthropoda</taxon>
        <taxon>Hexapoda</taxon>
        <taxon>Insecta</taxon>
        <taxon>Pterygota</taxon>
        <taxon>Neoptera</taxon>
        <taxon>Endopterygota</taxon>
        <taxon>Diptera</taxon>
        <taxon>Brachycera</taxon>
        <taxon>Muscomorpha</taxon>
        <taxon>Hippoboscoidea</taxon>
        <taxon>Glossinidae</taxon>
        <taxon>Glossina</taxon>
    </lineage>
</organism>
<dbReference type="PRINTS" id="PR00080">
    <property type="entry name" value="SDRFAMILY"/>
</dbReference>
<dbReference type="Proteomes" id="UP000092445">
    <property type="component" value="Unassembled WGS sequence"/>
</dbReference>
<feature type="transmembrane region" description="Helical" evidence="4">
    <location>
        <begin position="12"/>
        <end position="37"/>
    </location>
</feature>
<evidence type="ECO:0000256" key="3">
    <source>
        <dbReference type="RuleBase" id="RU000363"/>
    </source>
</evidence>
<dbReference type="AlphaFoldDB" id="A0A1B0A306"/>
<evidence type="ECO:0000256" key="1">
    <source>
        <dbReference type="ARBA" id="ARBA00006484"/>
    </source>
</evidence>
<dbReference type="PROSITE" id="PS00061">
    <property type="entry name" value="ADH_SHORT"/>
    <property type="match status" value="1"/>
</dbReference>
<dbReference type="VEuPathDB" id="VectorBase:GPAI032901"/>
<dbReference type="EnsemblMetazoa" id="GPAI032901-RA">
    <property type="protein sequence ID" value="GPAI032901-PA"/>
    <property type="gene ID" value="GPAI032901"/>
</dbReference>
<keyword evidence="4" id="KW-1133">Transmembrane helix</keyword>
<keyword evidence="4" id="KW-0812">Transmembrane</keyword>
<dbReference type="Gene3D" id="3.40.50.720">
    <property type="entry name" value="NAD(P)-binding Rossmann-like Domain"/>
    <property type="match status" value="1"/>
</dbReference>
<dbReference type="InterPro" id="IPR002347">
    <property type="entry name" value="SDR_fam"/>
</dbReference>
<evidence type="ECO:0000313" key="6">
    <source>
        <dbReference type="Proteomes" id="UP000092445"/>
    </source>
</evidence>
<evidence type="ECO:0000313" key="5">
    <source>
        <dbReference type="EnsemblMetazoa" id="GPAI032901-PA"/>
    </source>
</evidence>
<protein>
    <recommendedName>
        <fullName evidence="7">Dehydrogenase</fullName>
    </recommendedName>
</protein>
<comment type="similarity">
    <text evidence="1 3">Belongs to the short-chain dehydrogenases/reductases (SDR) family.</text>
</comment>
<keyword evidence="2" id="KW-0560">Oxidoreductase</keyword>
<reference evidence="6" key="1">
    <citation type="submission" date="2014-03" db="EMBL/GenBank/DDBJ databases">
        <authorList>
            <person name="Aksoy S."/>
            <person name="Warren W."/>
            <person name="Wilson R.K."/>
        </authorList>
    </citation>
    <scope>NUCLEOTIDE SEQUENCE [LARGE SCALE GENOMIC DNA]</scope>
    <source>
        <strain evidence="6">IAEA</strain>
    </source>
</reference>
<evidence type="ECO:0000256" key="4">
    <source>
        <dbReference type="SAM" id="Phobius"/>
    </source>
</evidence>
<dbReference type="PANTHER" id="PTHR43115:SF4">
    <property type="entry name" value="DEHYDROGENASE_REDUCTASE SDR FAMILY MEMBER 11"/>
    <property type="match status" value="1"/>
</dbReference>
<name>A0A1B0A306_GLOPL</name>
<dbReference type="SUPFAM" id="SSF51735">
    <property type="entry name" value="NAD(P)-binding Rossmann-fold domains"/>
    <property type="match status" value="1"/>
</dbReference>
<evidence type="ECO:0000256" key="2">
    <source>
        <dbReference type="ARBA" id="ARBA00023002"/>
    </source>
</evidence>
<accession>A0A1B0A306</accession>
<reference evidence="5" key="2">
    <citation type="submission" date="2020-05" db="UniProtKB">
        <authorList>
            <consortium name="EnsemblMetazoa"/>
        </authorList>
    </citation>
    <scope>IDENTIFICATION</scope>
    <source>
        <strain evidence="5">IAEA</strain>
    </source>
</reference>
<evidence type="ECO:0008006" key="7">
    <source>
        <dbReference type="Google" id="ProtNLM"/>
    </source>
</evidence>
<dbReference type="PROSITE" id="PS51257">
    <property type="entry name" value="PROKAR_LIPOPROTEIN"/>
    <property type="match status" value="1"/>
</dbReference>
<dbReference type="PANTHER" id="PTHR43115">
    <property type="entry name" value="DEHYDROGENASE/REDUCTASE SDR FAMILY MEMBER 11"/>
    <property type="match status" value="1"/>
</dbReference>
<sequence length="257" mass="28234">MDYLREKVVVISGASAGIGAACVKTLLTAGMIVVGLARRHEYILNMKKELSPELSKHLFAIRCDVTQERQVSKAFDWTNDKLGGCDILINNAGIIATAQLSQKNNTQQIRDTIETNIMGAVFCIREAFHSMRLLKNGNGHIVIVNSVAGHQVPNLGPDLPSLNIYPATKFALKAMNEIYRQEFQRNKTQVRVTTVSPGVVDTDILPIEIQNIVKPAMPMLEAADVADAILWALSRPANVQLMSSKGIIDIKRPEAFS</sequence>
<dbReference type="InterPro" id="IPR036291">
    <property type="entry name" value="NAD(P)-bd_dom_sf"/>
</dbReference>
<dbReference type="STRING" id="7398.A0A1B0A306"/>
<dbReference type="FunFam" id="3.40.50.720:FF:000047">
    <property type="entry name" value="NADP-dependent L-serine/L-allo-threonine dehydrogenase"/>
    <property type="match status" value="1"/>
</dbReference>
<dbReference type="PRINTS" id="PR00081">
    <property type="entry name" value="GDHRDH"/>
</dbReference>
<dbReference type="Pfam" id="PF00106">
    <property type="entry name" value="adh_short"/>
    <property type="match status" value="1"/>
</dbReference>